<evidence type="ECO:0000313" key="2">
    <source>
        <dbReference type="EMBL" id="MCM8558343.1"/>
    </source>
</evidence>
<dbReference type="AlphaFoldDB" id="A0A9X2EHY0"/>
<keyword evidence="1" id="KW-1133">Transmembrane helix</keyword>
<keyword evidence="1" id="KW-0472">Membrane</keyword>
<dbReference type="Pfam" id="PF09955">
    <property type="entry name" value="DUF2189"/>
    <property type="match status" value="1"/>
</dbReference>
<evidence type="ECO:0000313" key="3">
    <source>
        <dbReference type="Proteomes" id="UP001155128"/>
    </source>
</evidence>
<keyword evidence="3" id="KW-1185">Reference proteome</keyword>
<organism evidence="2 3">
    <name type="scientific">Sphingomicrobium sediminis</name>
    <dbReference type="NCBI Taxonomy" id="2950949"/>
    <lineage>
        <taxon>Bacteria</taxon>
        <taxon>Pseudomonadati</taxon>
        <taxon>Pseudomonadota</taxon>
        <taxon>Alphaproteobacteria</taxon>
        <taxon>Sphingomonadales</taxon>
        <taxon>Sphingomonadaceae</taxon>
        <taxon>Sphingomicrobium</taxon>
    </lineage>
</organism>
<proteinExistence type="predicted"/>
<evidence type="ECO:0000256" key="1">
    <source>
        <dbReference type="SAM" id="Phobius"/>
    </source>
</evidence>
<reference evidence="2" key="1">
    <citation type="submission" date="2022-06" db="EMBL/GenBank/DDBJ databases">
        <title>Sphingomicrobium sedimins sp. nov., a marine bacterium isolated from tidal flat.</title>
        <authorList>
            <person name="Kim C.-H."/>
            <person name="Yoo Y."/>
            <person name="Kim J.-J."/>
        </authorList>
    </citation>
    <scope>NUCLEOTIDE SEQUENCE</scope>
    <source>
        <strain evidence="2">GRR-S6-50</strain>
    </source>
</reference>
<feature type="transmembrane region" description="Helical" evidence="1">
    <location>
        <begin position="161"/>
        <end position="190"/>
    </location>
</feature>
<dbReference type="Proteomes" id="UP001155128">
    <property type="component" value="Unassembled WGS sequence"/>
</dbReference>
<keyword evidence="1" id="KW-0812">Transmembrane</keyword>
<protein>
    <submittedName>
        <fullName evidence="2">DUF2189 domain-containing protein</fullName>
    </submittedName>
</protein>
<dbReference type="EMBL" id="JAMSHT010000001">
    <property type="protein sequence ID" value="MCM8558343.1"/>
    <property type="molecule type" value="Genomic_DNA"/>
</dbReference>
<comment type="caution">
    <text evidence="2">The sequence shown here is derived from an EMBL/GenBank/DDBJ whole genome shotgun (WGS) entry which is preliminary data.</text>
</comment>
<gene>
    <name evidence="2" type="ORF">NDO55_10990</name>
</gene>
<dbReference type="InterPro" id="IPR018692">
    <property type="entry name" value="DUF2189"/>
</dbReference>
<feature type="transmembrane region" description="Helical" evidence="1">
    <location>
        <begin position="211"/>
        <end position="243"/>
    </location>
</feature>
<dbReference type="RefSeq" id="WP_252115165.1">
    <property type="nucleotide sequence ID" value="NZ_JAMSHT010000001.1"/>
</dbReference>
<name>A0A9X2EHY0_9SPHN</name>
<feature type="transmembrane region" description="Helical" evidence="1">
    <location>
        <begin position="66"/>
        <end position="87"/>
    </location>
</feature>
<feature type="transmembrane region" description="Helical" evidence="1">
    <location>
        <begin position="116"/>
        <end position="141"/>
    </location>
</feature>
<accession>A0A9X2EHY0</accession>
<feature type="transmembrane region" description="Helical" evidence="1">
    <location>
        <begin position="34"/>
        <end position="60"/>
    </location>
</feature>
<sequence length="258" mass="27390">MSNDTIAPLTGTQVREDLRLADLRAALGAGVRDFLAYPLYGLFFSAIYVVAGLGLLYAVARLGQTGWLIPAIAGFPIVAPFAAVGLYEVSRRREKGQEMRWGPVLGALRGRGDDQIMLMGAFIFVLFTFWVILAHGISLIFLASAGPTAHSLAILATTSGIAMLVVGGAVGGMLALILFAMTVTSLPMLVDRKVDAITAIIASLKVVRRNAAVMLAYATLVAIALLLALLPLFLGLLVVLPVLGHATWHLYRRAIPPA</sequence>